<accession>A0A165W7P8</accession>
<dbReference type="EMBL" id="KV425551">
    <property type="protein sequence ID" value="KZT30796.1"/>
    <property type="molecule type" value="Genomic_DNA"/>
</dbReference>
<name>A0A165W7P8_9AGAM</name>
<dbReference type="InterPro" id="IPR046528">
    <property type="entry name" value="DUF6593"/>
</dbReference>
<feature type="domain" description="DUF6593" evidence="2">
    <location>
        <begin position="19"/>
        <end position="208"/>
    </location>
</feature>
<dbReference type="AlphaFoldDB" id="A0A165W7P8"/>
<organism evidence="3 4">
    <name type="scientific">Neolentinus lepideus HHB14362 ss-1</name>
    <dbReference type="NCBI Taxonomy" id="1314782"/>
    <lineage>
        <taxon>Eukaryota</taxon>
        <taxon>Fungi</taxon>
        <taxon>Dikarya</taxon>
        <taxon>Basidiomycota</taxon>
        <taxon>Agaricomycotina</taxon>
        <taxon>Agaricomycetes</taxon>
        <taxon>Gloeophyllales</taxon>
        <taxon>Gloeophyllaceae</taxon>
        <taxon>Neolentinus</taxon>
    </lineage>
</organism>
<dbReference type="OrthoDB" id="2798132at2759"/>
<reference evidence="3 4" key="1">
    <citation type="journal article" date="2016" name="Mol. Biol. Evol.">
        <title>Comparative Genomics of Early-Diverging Mushroom-Forming Fungi Provides Insights into the Origins of Lignocellulose Decay Capabilities.</title>
        <authorList>
            <person name="Nagy L.G."/>
            <person name="Riley R."/>
            <person name="Tritt A."/>
            <person name="Adam C."/>
            <person name="Daum C."/>
            <person name="Floudas D."/>
            <person name="Sun H."/>
            <person name="Yadav J.S."/>
            <person name="Pangilinan J."/>
            <person name="Larsson K.H."/>
            <person name="Matsuura K."/>
            <person name="Barry K."/>
            <person name="Labutti K."/>
            <person name="Kuo R."/>
            <person name="Ohm R.A."/>
            <person name="Bhattacharya S.S."/>
            <person name="Shirouzu T."/>
            <person name="Yoshinaga Y."/>
            <person name="Martin F.M."/>
            <person name="Grigoriev I.V."/>
            <person name="Hibbett D.S."/>
        </authorList>
    </citation>
    <scope>NUCLEOTIDE SEQUENCE [LARGE SCALE GENOMIC DNA]</scope>
    <source>
        <strain evidence="3 4">HHB14362 ss-1</strain>
    </source>
</reference>
<feature type="region of interest" description="Disordered" evidence="1">
    <location>
        <begin position="81"/>
        <end position="102"/>
    </location>
</feature>
<gene>
    <name evidence="3" type="ORF">NEOLEDRAFT_1153249</name>
</gene>
<dbReference type="Proteomes" id="UP000076761">
    <property type="component" value="Unassembled WGS sequence"/>
</dbReference>
<evidence type="ECO:0000256" key="1">
    <source>
        <dbReference type="SAM" id="MobiDB-lite"/>
    </source>
</evidence>
<proteinExistence type="predicted"/>
<protein>
    <recommendedName>
        <fullName evidence="2">DUF6593 domain-containing protein</fullName>
    </recommendedName>
</protein>
<dbReference type="Pfam" id="PF20236">
    <property type="entry name" value="DUF6593"/>
    <property type="match status" value="1"/>
</dbReference>
<feature type="compositionally biased region" description="Basic and acidic residues" evidence="1">
    <location>
        <begin position="81"/>
        <end position="100"/>
    </location>
</feature>
<keyword evidence="4" id="KW-1185">Reference proteome</keyword>
<evidence type="ECO:0000313" key="3">
    <source>
        <dbReference type="EMBL" id="KZT30796.1"/>
    </source>
</evidence>
<dbReference type="InParanoid" id="A0A165W7P8"/>
<evidence type="ECO:0000259" key="2">
    <source>
        <dbReference type="Pfam" id="PF20236"/>
    </source>
</evidence>
<evidence type="ECO:0000313" key="4">
    <source>
        <dbReference type="Proteomes" id="UP000076761"/>
    </source>
</evidence>
<sequence length="221" mass="25645">MVIVQPLPSLPHRLNFTFNSLRNTTVSLENDTIYYEIVTRYWHSDVTKIFRLDKESRAMNLVARIKGVEKKGKGVMVRFGKEPGDGLARGPEDEKERAEGGEGEWISEEEFINYDKKNVGGSFDPVPGKELHWKTQKRRLQMFDPNSPDKPVASYVPHSRHFWVFRMSKHAVLELRPEVIQPEGSKEGNLEAMDRIIVSYLLIERRRRLARLKLKLEKNAS</sequence>